<dbReference type="PANTHER" id="PTHR23147">
    <property type="entry name" value="SERINE/ARGININE RICH SPLICING FACTOR"/>
    <property type="match status" value="1"/>
</dbReference>
<reference evidence="3" key="1">
    <citation type="journal article" date="2011" name="Genome Res.">
        <title>Deep small RNA sequencing from the nematode Ascaris reveals conservation, functional diversification, and novel developmental profiles.</title>
        <authorList>
            <person name="Wang J."/>
            <person name="Czech B."/>
            <person name="Crunk A."/>
            <person name="Wallace A."/>
            <person name="Mitreva M."/>
            <person name="Hannon G.J."/>
            <person name="Davis R.E."/>
        </authorList>
    </citation>
    <scope>NUCLEOTIDE SEQUENCE</scope>
</reference>
<protein>
    <submittedName>
        <fullName evidence="3">Splicing factor, arginine/serine-rich 6</fullName>
    </submittedName>
</protein>
<evidence type="ECO:0000259" key="2">
    <source>
        <dbReference type="PROSITE" id="PS50102"/>
    </source>
</evidence>
<dbReference type="InterPro" id="IPR000504">
    <property type="entry name" value="RRM_dom"/>
</dbReference>
<dbReference type="InterPro" id="IPR012677">
    <property type="entry name" value="Nucleotide-bd_a/b_plait_sf"/>
</dbReference>
<dbReference type="Pfam" id="PF00076">
    <property type="entry name" value="RRM_1"/>
    <property type="match status" value="1"/>
</dbReference>
<dbReference type="FunFam" id="3.30.70.330:FF:001083">
    <property type="entry name" value="Probable splicing factor, arginine/serine-rich 6"/>
    <property type="match status" value="1"/>
</dbReference>
<proteinExistence type="evidence at transcript level"/>
<evidence type="ECO:0000313" key="3">
    <source>
        <dbReference type="EMBL" id="ADY42661.1"/>
    </source>
</evidence>
<dbReference type="PROSITE" id="PS50102">
    <property type="entry name" value="RRM"/>
    <property type="match status" value="1"/>
</dbReference>
<dbReference type="Gene3D" id="3.30.70.330">
    <property type="match status" value="1"/>
</dbReference>
<organism evidence="3">
    <name type="scientific">Ascaris suum</name>
    <name type="common">Pig roundworm</name>
    <name type="synonym">Ascaris lumbricoides</name>
    <dbReference type="NCBI Taxonomy" id="6253"/>
    <lineage>
        <taxon>Eukaryota</taxon>
        <taxon>Metazoa</taxon>
        <taxon>Ecdysozoa</taxon>
        <taxon>Nematoda</taxon>
        <taxon>Chromadorea</taxon>
        <taxon>Rhabditida</taxon>
        <taxon>Spirurina</taxon>
        <taxon>Ascaridomorpha</taxon>
        <taxon>Ascaridoidea</taxon>
        <taxon>Ascarididae</taxon>
        <taxon>Ascaris</taxon>
    </lineage>
</organism>
<dbReference type="AlphaFoldDB" id="F1KXQ7"/>
<accession>F1KXQ7</accession>
<evidence type="ECO:0000256" key="1">
    <source>
        <dbReference type="PROSITE-ProRule" id="PRU00176"/>
    </source>
</evidence>
<dbReference type="InterPro" id="IPR035979">
    <property type="entry name" value="RBD_domain_sf"/>
</dbReference>
<name>F1KXQ7_ASCSU</name>
<dbReference type="InterPro" id="IPR050907">
    <property type="entry name" value="SRSF"/>
</dbReference>
<dbReference type="SUPFAM" id="SSF54928">
    <property type="entry name" value="RNA-binding domain, RBD"/>
    <property type="match status" value="1"/>
</dbReference>
<dbReference type="CDD" id="cd12373">
    <property type="entry name" value="RRM_SRSF3_like"/>
    <property type="match status" value="1"/>
</dbReference>
<dbReference type="GO" id="GO:0003723">
    <property type="term" value="F:RNA binding"/>
    <property type="evidence" value="ECO:0007669"/>
    <property type="project" value="UniProtKB-UniRule"/>
</dbReference>
<feature type="domain" description="RRM" evidence="2">
    <location>
        <begin position="10"/>
        <end position="83"/>
    </location>
</feature>
<sequence>MSRRSDPLDCKVYVGGLPQDATSQEIEDAFNRFGRIRKVWVARRPPGFAFVEFEDSRDAEDSVKALDGTRICGVRARVELSHGRRRNGGGYGGGGGGGYGGAPRRRSRFVATPCLGIVVAGRGSWNSLIRFKALIMGGPIVCLLIRSIGCFEKLRVGVEWWFI</sequence>
<keyword evidence="1" id="KW-0694">RNA-binding</keyword>
<dbReference type="EMBL" id="JI167650">
    <property type="protein sequence ID" value="ADY42661.1"/>
    <property type="molecule type" value="mRNA"/>
</dbReference>
<dbReference type="SMART" id="SM00360">
    <property type="entry name" value="RRM"/>
    <property type="match status" value="1"/>
</dbReference>